<evidence type="ECO:0000313" key="4">
    <source>
        <dbReference type="Proteomes" id="UP000013084"/>
    </source>
</evidence>
<evidence type="ECO:0000256" key="2">
    <source>
        <dbReference type="SAM" id="MobiDB-lite"/>
    </source>
</evidence>
<comment type="caution">
    <text evidence="3">The sequence shown here is derived from an EMBL/GenBank/DDBJ whole genome shotgun (WGS) entry which is preliminary data.</text>
</comment>
<name>N9RDN8_9GAMM</name>
<keyword evidence="1" id="KW-0175">Coiled coil</keyword>
<reference evidence="3 4" key="1">
    <citation type="submission" date="2013-02" db="EMBL/GenBank/DDBJ databases">
        <title>The Genome Sequence of Acinetobacter sp. CIP 70.18.</title>
        <authorList>
            <consortium name="The Broad Institute Genome Sequencing Platform"/>
            <consortium name="The Broad Institute Genome Sequencing Center for Infectious Disease"/>
            <person name="Cerqueira G."/>
            <person name="Feldgarden M."/>
            <person name="Courvalin P."/>
            <person name="Perichon B."/>
            <person name="Grillot-Courvalin C."/>
            <person name="Clermont D."/>
            <person name="Rocha E."/>
            <person name="Yoon E.-J."/>
            <person name="Nemec A."/>
            <person name="Walker B."/>
            <person name="Young S.K."/>
            <person name="Zeng Q."/>
            <person name="Gargeya S."/>
            <person name="Fitzgerald M."/>
            <person name="Haas B."/>
            <person name="Abouelleil A."/>
            <person name="Alvarado L."/>
            <person name="Arachchi H.M."/>
            <person name="Berlin A.M."/>
            <person name="Chapman S.B."/>
            <person name="Dewar J."/>
            <person name="Goldberg J."/>
            <person name="Griggs A."/>
            <person name="Gujja S."/>
            <person name="Hansen M."/>
            <person name="Howarth C."/>
            <person name="Imamovic A."/>
            <person name="Larimer J."/>
            <person name="McCowan C."/>
            <person name="Murphy C."/>
            <person name="Neiman D."/>
            <person name="Pearson M."/>
            <person name="Priest M."/>
            <person name="Roberts A."/>
            <person name="Saif S."/>
            <person name="Shea T."/>
            <person name="Sisk P."/>
            <person name="Sykes S."/>
            <person name="Wortman J."/>
            <person name="Nusbaum C."/>
            <person name="Birren B."/>
        </authorList>
    </citation>
    <scope>NUCLEOTIDE SEQUENCE [LARGE SCALE GENOMIC DNA]</scope>
    <source>
        <strain evidence="3 4">CIP 70.18</strain>
    </source>
</reference>
<dbReference type="AlphaFoldDB" id="N9RDN8"/>
<evidence type="ECO:0008006" key="5">
    <source>
        <dbReference type="Google" id="ProtNLM"/>
    </source>
</evidence>
<dbReference type="EMBL" id="APRN01000038">
    <property type="protein sequence ID" value="ENX56158.1"/>
    <property type="molecule type" value="Genomic_DNA"/>
</dbReference>
<dbReference type="RefSeq" id="WP_005204946.1">
    <property type="nucleotide sequence ID" value="NZ_KB850072.1"/>
</dbReference>
<organism evidence="3 4">
    <name type="scientific">Acinetobacter higginsii</name>
    <dbReference type="NCBI Taxonomy" id="70347"/>
    <lineage>
        <taxon>Bacteria</taxon>
        <taxon>Pseudomonadati</taxon>
        <taxon>Pseudomonadota</taxon>
        <taxon>Gammaproteobacteria</taxon>
        <taxon>Moraxellales</taxon>
        <taxon>Moraxellaceae</taxon>
        <taxon>Acinetobacter</taxon>
    </lineage>
</organism>
<evidence type="ECO:0000313" key="3">
    <source>
        <dbReference type="EMBL" id="ENX56158.1"/>
    </source>
</evidence>
<dbReference type="PATRIC" id="fig|1217700.3.peg.3169"/>
<feature type="region of interest" description="Disordered" evidence="2">
    <location>
        <begin position="263"/>
        <end position="282"/>
    </location>
</feature>
<keyword evidence="4" id="KW-1185">Reference proteome</keyword>
<protein>
    <recommendedName>
        <fullName evidence="5">Phage-like protein</fullName>
    </recommendedName>
</protein>
<dbReference type="HOGENOM" id="CLU_010943_0_0_6"/>
<dbReference type="Proteomes" id="UP000013084">
    <property type="component" value="Unassembled WGS sequence"/>
</dbReference>
<evidence type="ECO:0000256" key="1">
    <source>
        <dbReference type="SAM" id="Coils"/>
    </source>
</evidence>
<accession>N9RDN8</accession>
<sequence length="841" mass="92319">MKQQCIQAVAQALGKATLNQQEIRNIEQRVIEAKKNIARKDRARWHNLSDAEKLREAAAQVAIDIKAQLQRKKEIAVSDVLTQNKNIAALDHPTLSASEVVDRMVAAHGDMSGVQSVSSKARSIAAIYRGELVDFFTNVKGGLGLFVDQNLVRNVVQERFGQSSGDALAKKISDKMGDVFEGMRQRFNRNGGDIGKLDDWGIPQTHSAEKMAVAGKQQWVDDATQSIDRNKYVNEDGSLYTDDQVRDLLNYAFDTIVTDGANKTQVGKASHQGTSKTTNKHSESRVLHFKDADTWMDYQGKYGGMQFTDLIEAHITSMSKDIAMVESLGSNPRMAMKVLSDAAKHKDTANGILASDADKSLKRAAMMFDEFANGNTPQSQVLANLGLAYRSINVAAMLGGTTITSITDQAMIAKTASVHGISYWKTFGELVTQFNPKNKEDRELARSLGLATEEMLGSINRWSDDGLTSVYGKSEKIAKVSNGIAAQVMRISLLNALTAASKTGFSKILMSKYGELSRSKAWNDLDIRDREVMEATGLSERAWEVMRLAVPVVDPKGNKLMSARSIYEIPDSKLVAFGDPKKVRDEVATQFQTHILDEQGMAVVEAGLRERTWLTAGTKKGTAMGEIWRSMTQFKSFPAAFLMRHGSRTMAQDGLKGKAAYGMSLFFMTTILGALVVQLKELANGNDPQVMWDSDNQSNTTKFFTRSVVQGGGLSVLGDIVAAGVDPTGKGVANFLTGPAGGDAQTALGLTVGNLNQWYDGKDTNAANEAFKVIKNKVPAQNLWYTKAAVNKLFFDEIQDSIAPGYREKLLRKAQRQQGRTQWWGDDIDDIQAPDFERVVQ</sequence>
<proteinExistence type="predicted"/>
<dbReference type="OrthoDB" id="6576970at2"/>
<gene>
    <name evidence="3" type="ORF">F902_03255</name>
</gene>
<feature type="coiled-coil region" evidence="1">
    <location>
        <begin position="16"/>
        <end position="43"/>
    </location>
</feature>
<feature type="compositionally biased region" description="Polar residues" evidence="2">
    <location>
        <begin position="263"/>
        <end position="277"/>
    </location>
</feature>